<keyword evidence="1" id="KW-0547">Nucleotide-binding</keyword>
<keyword evidence="6" id="KW-0548">Nucleotidyltransferase</keyword>
<dbReference type="EC" id="2.7.7.53" evidence="6"/>
<feature type="short sequence motif" description="Histidine triad motif" evidence="4">
    <location>
        <begin position="116"/>
        <end position="120"/>
    </location>
</feature>
<evidence type="ECO:0000313" key="7">
    <source>
        <dbReference type="Proteomes" id="UP000250166"/>
    </source>
</evidence>
<dbReference type="GO" id="GO:0000166">
    <property type="term" value="F:nucleotide binding"/>
    <property type="evidence" value="ECO:0007669"/>
    <property type="project" value="UniProtKB-KW"/>
</dbReference>
<dbReference type="CDD" id="cd01275">
    <property type="entry name" value="FHIT"/>
    <property type="match status" value="1"/>
</dbReference>
<sequence length="164" mass="19035">MEHIYSPWRAKYFEEELKGCVFCEISLNPKEDEENFVFYRDEICFCVMNRYPYTPGHFLIIPHDHIDSPTSLDRAVWGHLNDIAQKCIALLEEFGSLGVNYGINIKKVAGAGIPQHLHIHLVPRYEGDTNFFTTISQCRTYGVDFKVIYQKIKTLAHKHLRSNA</sequence>
<dbReference type="Proteomes" id="UP000250166">
    <property type="component" value="Unassembled WGS sequence"/>
</dbReference>
<name>A0A2X3DLF8_9HELI</name>
<dbReference type="SUPFAM" id="SSF54197">
    <property type="entry name" value="HIT-like"/>
    <property type="match status" value="1"/>
</dbReference>
<dbReference type="EMBL" id="UAWL01000006">
    <property type="protein sequence ID" value="SQB99040.1"/>
    <property type="molecule type" value="Genomic_DNA"/>
</dbReference>
<dbReference type="RefSeq" id="WP_023948490.1">
    <property type="nucleotide sequence ID" value="NZ_JAERIV010000002.1"/>
</dbReference>
<evidence type="ECO:0000256" key="2">
    <source>
        <dbReference type="PIRSR" id="PIRSR639383-1"/>
    </source>
</evidence>
<dbReference type="InterPro" id="IPR039383">
    <property type="entry name" value="FHIT"/>
</dbReference>
<evidence type="ECO:0000313" key="6">
    <source>
        <dbReference type="EMBL" id="SQB99040.1"/>
    </source>
</evidence>
<dbReference type="InterPro" id="IPR052908">
    <property type="entry name" value="AP-4-A_phosphorylase"/>
</dbReference>
<evidence type="ECO:0000259" key="5">
    <source>
        <dbReference type="PROSITE" id="PS51084"/>
    </source>
</evidence>
<dbReference type="Pfam" id="PF01230">
    <property type="entry name" value="HIT"/>
    <property type="match status" value="1"/>
</dbReference>
<dbReference type="InterPro" id="IPR036265">
    <property type="entry name" value="HIT-like_sf"/>
</dbReference>
<reference evidence="6 7" key="1">
    <citation type="submission" date="2018-06" db="EMBL/GenBank/DDBJ databases">
        <authorList>
            <consortium name="Pathogen Informatics"/>
            <person name="Doyle S."/>
        </authorList>
    </citation>
    <scope>NUCLEOTIDE SEQUENCE [LARGE SCALE GENOMIC DNA]</scope>
    <source>
        <strain evidence="6 7">NCTC13102</strain>
    </source>
</reference>
<dbReference type="InterPro" id="IPR011146">
    <property type="entry name" value="HIT-like"/>
</dbReference>
<evidence type="ECO:0000256" key="1">
    <source>
        <dbReference type="ARBA" id="ARBA00022741"/>
    </source>
</evidence>
<feature type="domain" description="HIT" evidence="5">
    <location>
        <begin position="21"/>
        <end position="131"/>
    </location>
</feature>
<dbReference type="PANTHER" id="PTHR42997:SF1">
    <property type="entry name" value="AP-4-A PHOSPHORYLASE"/>
    <property type="match status" value="1"/>
</dbReference>
<evidence type="ECO:0000256" key="4">
    <source>
        <dbReference type="PROSITE-ProRule" id="PRU00464"/>
    </source>
</evidence>
<gene>
    <name evidence="6" type="ORF">NCTC13102_01514</name>
</gene>
<feature type="binding site" evidence="3">
    <location>
        <position position="49"/>
    </location>
    <ligand>
        <name>substrate</name>
    </ligand>
</feature>
<evidence type="ECO:0000256" key="3">
    <source>
        <dbReference type="PIRSR" id="PIRSR639383-2"/>
    </source>
</evidence>
<dbReference type="PANTHER" id="PTHR42997">
    <property type="entry name" value="HIT FAMILY HYDROLASE"/>
    <property type="match status" value="1"/>
</dbReference>
<proteinExistence type="predicted"/>
<dbReference type="AlphaFoldDB" id="A0A2X3DLF8"/>
<organism evidence="6 7">
    <name type="scientific">Helicobacter fennelliae</name>
    <dbReference type="NCBI Taxonomy" id="215"/>
    <lineage>
        <taxon>Bacteria</taxon>
        <taxon>Pseudomonadati</taxon>
        <taxon>Campylobacterota</taxon>
        <taxon>Epsilonproteobacteria</taxon>
        <taxon>Campylobacterales</taxon>
        <taxon>Helicobacteraceae</taxon>
        <taxon>Helicobacter</taxon>
    </lineage>
</organism>
<accession>A0A2X3DLF8</accession>
<keyword evidence="6" id="KW-0808">Transferase</keyword>
<dbReference type="PROSITE" id="PS51084">
    <property type="entry name" value="HIT_2"/>
    <property type="match status" value="1"/>
</dbReference>
<dbReference type="GO" id="GO:0003877">
    <property type="term" value="F:ATP:ADP adenylyltransferase activity"/>
    <property type="evidence" value="ECO:0007669"/>
    <property type="project" value="UniProtKB-EC"/>
</dbReference>
<protein>
    <submittedName>
        <fullName evidence="6">HIT-like protein</fullName>
        <ecNumber evidence="6">2.7.7.53</ecNumber>
    </submittedName>
</protein>
<feature type="active site" description="Tele-AMP-histidine intermediate" evidence="2">
    <location>
        <position position="118"/>
    </location>
</feature>
<dbReference type="Gene3D" id="3.30.428.10">
    <property type="entry name" value="HIT-like"/>
    <property type="match status" value="1"/>
</dbReference>
<feature type="binding site" evidence="3">
    <location>
        <position position="120"/>
    </location>
    <ligand>
        <name>substrate</name>
    </ligand>
</feature>